<reference evidence="2" key="1">
    <citation type="journal article" date="2022" name="bioRxiv">
        <title>Sequencing and chromosome-scale assembly of the giantPleurodeles waltlgenome.</title>
        <authorList>
            <person name="Brown T."/>
            <person name="Elewa A."/>
            <person name="Iarovenko S."/>
            <person name="Subramanian E."/>
            <person name="Araus A.J."/>
            <person name="Petzold A."/>
            <person name="Susuki M."/>
            <person name="Suzuki K.-i.T."/>
            <person name="Hayashi T."/>
            <person name="Toyoda A."/>
            <person name="Oliveira C."/>
            <person name="Osipova E."/>
            <person name="Leigh N.D."/>
            <person name="Simon A."/>
            <person name="Yun M.H."/>
        </authorList>
    </citation>
    <scope>NUCLEOTIDE SEQUENCE</scope>
    <source>
        <strain evidence="2">20211129_DDA</strain>
        <tissue evidence="2">Liver</tissue>
    </source>
</reference>
<organism evidence="2 3">
    <name type="scientific">Pleurodeles waltl</name>
    <name type="common">Iberian ribbed newt</name>
    <dbReference type="NCBI Taxonomy" id="8319"/>
    <lineage>
        <taxon>Eukaryota</taxon>
        <taxon>Metazoa</taxon>
        <taxon>Chordata</taxon>
        <taxon>Craniata</taxon>
        <taxon>Vertebrata</taxon>
        <taxon>Euteleostomi</taxon>
        <taxon>Amphibia</taxon>
        <taxon>Batrachia</taxon>
        <taxon>Caudata</taxon>
        <taxon>Salamandroidea</taxon>
        <taxon>Salamandridae</taxon>
        <taxon>Pleurodelinae</taxon>
        <taxon>Pleurodeles</taxon>
    </lineage>
</organism>
<dbReference type="EMBL" id="JANPWB010000010">
    <property type="protein sequence ID" value="KAJ1145526.1"/>
    <property type="molecule type" value="Genomic_DNA"/>
</dbReference>
<accession>A0AAV7R2F9</accession>
<dbReference type="Proteomes" id="UP001066276">
    <property type="component" value="Chromosome 6"/>
</dbReference>
<proteinExistence type="predicted"/>
<feature type="region of interest" description="Disordered" evidence="1">
    <location>
        <begin position="1"/>
        <end position="25"/>
    </location>
</feature>
<evidence type="ECO:0000313" key="3">
    <source>
        <dbReference type="Proteomes" id="UP001066276"/>
    </source>
</evidence>
<name>A0AAV7R2F9_PLEWA</name>
<gene>
    <name evidence="2" type="ORF">NDU88_011812</name>
</gene>
<dbReference type="AlphaFoldDB" id="A0AAV7R2F9"/>
<sequence length="76" mass="8165">MGCVAGAADHTHARRTRPRSGVAREAGRAGWHFQLPTNLVQFGLRSEPEPRWECNGSPAASINSAIELAASPRAEE</sequence>
<comment type="caution">
    <text evidence="2">The sequence shown here is derived from an EMBL/GenBank/DDBJ whole genome shotgun (WGS) entry which is preliminary data.</text>
</comment>
<protein>
    <submittedName>
        <fullName evidence="2">Uncharacterized protein</fullName>
    </submittedName>
</protein>
<evidence type="ECO:0000256" key="1">
    <source>
        <dbReference type="SAM" id="MobiDB-lite"/>
    </source>
</evidence>
<keyword evidence="3" id="KW-1185">Reference proteome</keyword>
<evidence type="ECO:0000313" key="2">
    <source>
        <dbReference type="EMBL" id="KAJ1145526.1"/>
    </source>
</evidence>